<dbReference type="RefSeq" id="WP_218601287.1">
    <property type="nucleotide sequence ID" value="NZ_JADQDJ010000016.1"/>
</dbReference>
<organism evidence="5 6">
    <name type="scientific">Pseudonocardia abyssalis</name>
    <dbReference type="NCBI Taxonomy" id="2792008"/>
    <lineage>
        <taxon>Bacteria</taxon>
        <taxon>Bacillati</taxon>
        <taxon>Actinomycetota</taxon>
        <taxon>Actinomycetes</taxon>
        <taxon>Pseudonocardiales</taxon>
        <taxon>Pseudonocardiaceae</taxon>
        <taxon>Pseudonocardia</taxon>
    </lineage>
</organism>
<comment type="caution">
    <text evidence="5">The sequence shown here is derived from an EMBL/GenBank/DDBJ whole genome shotgun (WGS) entry which is preliminary data.</text>
</comment>
<evidence type="ECO:0000256" key="1">
    <source>
        <dbReference type="ARBA" id="ARBA00022722"/>
    </source>
</evidence>
<sequence length="606" mass="63811">MTTARIEPLLDLDHSWAVVDVETSGFQPDTGRVLSVAALALDSAGRPERRFHTLVDAGVEPGPVHIHGLTRERLAGAPSFEQIAPELLAMLNGRILVAHNAAFDHRFLATEVERAGLRLPVERRLCTLALSRRLGLAVPNHKLGTLAGYWGVDQQHAHDALDDVQVLARILTHSLLLAARLDLPLPIVACGGNDEVSSGPARTTTPRCPWRNPGRLQPGGPLVQGMRVAVTGAVSVPREQLVDQLVVAGIDVSRSVSRLTSALVTNNAQYRTRKAERARAEGIPVIDEATLRRLLGDVRPGDPLTTATTRPAAPRIRVTTSPRGPLHDRRVLIIGGTHEQAADVRAAIAGQGGTAAVNFTAAVTDVVLMAGGEADRRLARIRETGLPVHTGSTALGISVPAPAAETAPAPVTDPDLAAYVGRHRNDAAGPGVPVVVGGEVIDLPDAGAWTVNAAWRADALAEGTEVDVVAFLLDADERVVADEDFVFYNAPVSEHGAVALSVDGDSEQSLRVDLTQLDEQHSKIVVAAALVGGATFGDLGAVALAVDGDLVTAATATLDAATTERTLLLAEIYRRDGSWRLRAIGQGYDDGLAELAARYGVVVNEG</sequence>
<keyword evidence="1" id="KW-0540">Nuclease</keyword>
<dbReference type="Pfam" id="PF00929">
    <property type="entry name" value="RNase_T"/>
    <property type="match status" value="1"/>
</dbReference>
<reference evidence="5 6" key="1">
    <citation type="submission" date="2020-11" db="EMBL/GenBank/DDBJ databases">
        <title>Pseudonocardia abyssalis sp. nov. and Pseudonocardia oceani sp. nov., description and phylogenomic analysis of two novel actinomycetes isolated from the deep Southern Ocean.</title>
        <authorList>
            <person name="Parra J."/>
        </authorList>
    </citation>
    <scope>NUCLEOTIDE SEQUENCE [LARGE SCALE GENOMIC DNA]</scope>
    <source>
        <strain evidence="5 6">KRD-168</strain>
    </source>
</reference>
<dbReference type="Proteomes" id="UP000694287">
    <property type="component" value="Unassembled WGS sequence"/>
</dbReference>
<dbReference type="CDD" id="cd06127">
    <property type="entry name" value="DEDDh"/>
    <property type="match status" value="1"/>
</dbReference>
<evidence type="ECO:0000256" key="2">
    <source>
        <dbReference type="ARBA" id="ARBA00022801"/>
    </source>
</evidence>
<dbReference type="Pfam" id="PF02342">
    <property type="entry name" value="TerD"/>
    <property type="match status" value="1"/>
</dbReference>
<name>A0ABS6URJ7_9PSEU</name>
<dbReference type="PANTHER" id="PTHR30231">
    <property type="entry name" value="DNA POLYMERASE III SUBUNIT EPSILON"/>
    <property type="match status" value="1"/>
</dbReference>
<keyword evidence="3" id="KW-0269">Exonuclease</keyword>
<evidence type="ECO:0000313" key="6">
    <source>
        <dbReference type="Proteomes" id="UP000694287"/>
    </source>
</evidence>
<dbReference type="InterPro" id="IPR013520">
    <property type="entry name" value="Ribonucl_H"/>
</dbReference>
<evidence type="ECO:0000259" key="4">
    <source>
        <dbReference type="SMART" id="SM00479"/>
    </source>
</evidence>
<dbReference type="SMART" id="SM00479">
    <property type="entry name" value="EXOIII"/>
    <property type="match status" value="1"/>
</dbReference>
<accession>A0ABS6URJ7</accession>
<dbReference type="CDD" id="cd06974">
    <property type="entry name" value="TerD_like"/>
    <property type="match status" value="1"/>
</dbReference>
<dbReference type="InterPro" id="IPR003325">
    <property type="entry name" value="TerD"/>
</dbReference>
<protein>
    <submittedName>
        <fullName evidence="5">TerD family protein</fullName>
    </submittedName>
</protein>
<keyword evidence="6" id="KW-1185">Reference proteome</keyword>
<dbReference type="EMBL" id="JADQDK010000001">
    <property type="protein sequence ID" value="MBW0134869.1"/>
    <property type="molecule type" value="Genomic_DNA"/>
</dbReference>
<dbReference type="PANTHER" id="PTHR30231:SF4">
    <property type="entry name" value="PROTEIN NEN2"/>
    <property type="match status" value="1"/>
</dbReference>
<gene>
    <name evidence="5" type="ORF">I4I81_11435</name>
</gene>
<keyword evidence="2" id="KW-0378">Hydrolase</keyword>
<proteinExistence type="predicted"/>
<evidence type="ECO:0000313" key="5">
    <source>
        <dbReference type="EMBL" id="MBW0134869.1"/>
    </source>
</evidence>
<feature type="domain" description="Exonuclease" evidence="4">
    <location>
        <begin position="15"/>
        <end position="180"/>
    </location>
</feature>
<evidence type="ECO:0000256" key="3">
    <source>
        <dbReference type="ARBA" id="ARBA00022839"/>
    </source>
</evidence>